<evidence type="ECO:0000256" key="2">
    <source>
        <dbReference type="ARBA" id="ARBA00007957"/>
    </source>
</evidence>
<keyword evidence="10" id="KW-0804">Transcription</keyword>
<dbReference type="SUPFAM" id="SSF46785">
    <property type="entry name" value="Winged helix' DNA-binding domain"/>
    <property type="match status" value="1"/>
</dbReference>
<comment type="subunit">
    <text evidence="3">Homodimer.</text>
</comment>
<proteinExistence type="inferred from homology"/>
<evidence type="ECO:0000256" key="4">
    <source>
        <dbReference type="ARBA" id="ARBA00022490"/>
    </source>
</evidence>
<dbReference type="GO" id="GO:0000976">
    <property type="term" value="F:transcription cis-regulatory region binding"/>
    <property type="evidence" value="ECO:0007669"/>
    <property type="project" value="TreeGrafter"/>
</dbReference>
<keyword evidence="4" id="KW-0963">Cytoplasm</keyword>
<dbReference type="PANTHER" id="PTHR33202:SF2">
    <property type="entry name" value="FERRIC UPTAKE REGULATION PROTEIN"/>
    <property type="match status" value="1"/>
</dbReference>
<evidence type="ECO:0000256" key="3">
    <source>
        <dbReference type="ARBA" id="ARBA00011738"/>
    </source>
</evidence>
<feature type="binding site" evidence="11">
    <location>
        <position position="130"/>
    </location>
    <ligand>
        <name>Zn(2+)</name>
        <dbReference type="ChEBI" id="CHEBI:29105"/>
    </ligand>
</feature>
<evidence type="ECO:0000256" key="1">
    <source>
        <dbReference type="ARBA" id="ARBA00004496"/>
    </source>
</evidence>
<dbReference type="InterPro" id="IPR036388">
    <property type="entry name" value="WH-like_DNA-bd_sf"/>
</dbReference>
<evidence type="ECO:0000313" key="13">
    <source>
        <dbReference type="Proteomes" id="UP000553209"/>
    </source>
</evidence>
<dbReference type="GO" id="GO:0003700">
    <property type="term" value="F:DNA-binding transcription factor activity"/>
    <property type="evidence" value="ECO:0007669"/>
    <property type="project" value="InterPro"/>
</dbReference>
<dbReference type="GO" id="GO:0045892">
    <property type="term" value="P:negative regulation of DNA-templated transcription"/>
    <property type="evidence" value="ECO:0007669"/>
    <property type="project" value="TreeGrafter"/>
</dbReference>
<dbReference type="AlphaFoldDB" id="A0A7X6ME10"/>
<feature type="binding site" evidence="11">
    <location>
        <position position="86"/>
    </location>
    <ligand>
        <name>Zn(2+)</name>
        <dbReference type="ChEBI" id="CHEBI:29105"/>
    </ligand>
</feature>
<evidence type="ECO:0000256" key="8">
    <source>
        <dbReference type="ARBA" id="ARBA00023015"/>
    </source>
</evidence>
<evidence type="ECO:0000256" key="5">
    <source>
        <dbReference type="ARBA" id="ARBA00022491"/>
    </source>
</evidence>
<dbReference type="Proteomes" id="UP000553209">
    <property type="component" value="Unassembled WGS sequence"/>
</dbReference>
<accession>A0A7X6ME10</accession>
<dbReference type="InterPro" id="IPR043135">
    <property type="entry name" value="Fur_C"/>
</dbReference>
<dbReference type="EMBL" id="JAAXPG010000014">
    <property type="protein sequence ID" value="NKY99200.1"/>
    <property type="molecule type" value="Genomic_DNA"/>
</dbReference>
<protein>
    <submittedName>
        <fullName evidence="12">Transcriptional repressor</fullName>
    </submittedName>
</protein>
<comment type="caution">
    <text evidence="12">The sequence shown here is derived from an EMBL/GenBank/DDBJ whole genome shotgun (WGS) entry which is preliminary data.</text>
</comment>
<keyword evidence="7 11" id="KW-0862">Zinc</keyword>
<dbReference type="GO" id="GO:0005829">
    <property type="term" value="C:cytosol"/>
    <property type="evidence" value="ECO:0007669"/>
    <property type="project" value="TreeGrafter"/>
</dbReference>
<comment type="cofactor">
    <cofactor evidence="11">
        <name>Zn(2+)</name>
        <dbReference type="ChEBI" id="CHEBI:29105"/>
    </cofactor>
    <text evidence="11">Binds 1 zinc ion per subunit.</text>
</comment>
<dbReference type="Pfam" id="PF01475">
    <property type="entry name" value="FUR"/>
    <property type="match status" value="1"/>
</dbReference>
<comment type="subcellular location">
    <subcellularLocation>
        <location evidence="1">Cytoplasm</location>
    </subcellularLocation>
</comment>
<dbReference type="GO" id="GO:1900376">
    <property type="term" value="P:regulation of secondary metabolite biosynthetic process"/>
    <property type="evidence" value="ECO:0007669"/>
    <property type="project" value="TreeGrafter"/>
</dbReference>
<feature type="binding site" evidence="11">
    <location>
        <position position="89"/>
    </location>
    <ligand>
        <name>Zn(2+)</name>
        <dbReference type="ChEBI" id="CHEBI:29105"/>
    </ligand>
</feature>
<comment type="similarity">
    <text evidence="2">Belongs to the Fur family.</text>
</comment>
<evidence type="ECO:0000256" key="7">
    <source>
        <dbReference type="ARBA" id="ARBA00022833"/>
    </source>
</evidence>
<name>A0A7X6ME10_9ACTN</name>
<dbReference type="InterPro" id="IPR002481">
    <property type="entry name" value="FUR"/>
</dbReference>
<keyword evidence="9" id="KW-0238">DNA-binding</keyword>
<dbReference type="InterPro" id="IPR036390">
    <property type="entry name" value="WH_DNA-bd_sf"/>
</dbReference>
<dbReference type="RefSeq" id="WP_061078616.1">
    <property type="nucleotide sequence ID" value="NZ_JAAXPG010000014.1"/>
</dbReference>
<evidence type="ECO:0000256" key="10">
    <source>
        <dbReference type="ARBA" id="ARBA00023163"/>
    </source>
</evidence>
<keyword evidence="8" id="KW-0805">Transcription regulation</keyword>
<keyword evidence="6 11" id="KW-0479">Metal-binding</keyword>
<dbReference type="Gene3D" id="1.10.10.10">
    <property type="entry name" value="Winged helix-like DNA-binding domain superfamily/Winged helix DNA-binding domain"/>
    <property type="match status" value="1"/>
</dbReference>
<organism evidence="12 13">
    <name type="scientific">Nocardiopsis alborubida</name>
    <dbReference type="NCBI Taxonomy" id="146802"/>
    <lineage>
        <taxon>Bacteria</taxon>
        <taxon>Bacillati</taxon>
        <taxon>Actinomycetota</taxon>
        <taxon>Actinomycetes</taxon>
        <taxon>Streptosporangiales</taxon>
        <taxon>Nocardiopsidaceae</taxon>
        <taxon>Nocardiopsis</taxon>
    </lineage>
</organism>
<evidence type="ECO:0000256" key="6">
    <source>
        <dbReference type="ARBA" id="ARBA00022723"/>
    </source>
</evidence>
<reference evidence="12 13" key="1">
    <citation type="submission" date="2020-04" db="EMBL/GenBank/DDBJ databases">
        <title>MicrobeNet Type strains.</title>
        <authorList>
            <person name="Nicholson A.C."/>
        </authorList>
    </citation>
    <scope>NUCLEOTIDE SEQUENCE [LARGE SCALE GENOMIC DNA]</scope>
    <source>
        <strain evidence="12 13">ATCC 23612</strain>
    </source>
</reference>
<evidence type="ECO:0000256" key="9">
    <source>
        <dbReference type="ARBA" id="ARBA00023125"/>
    </source>
</evidence>
<evidence type="ECO:0000256" key="11">
    <source>
        <dbReference type="PIRSR" id="PIRSR602481-1"/>
    </source>
</evidence>
<keyword evidence="13" id="KW-1185">Reference proteome</keyword>
<gene>
    <name evidence="12" type="ORF">HGB44_16230</name>
</gene>
<sequence length="131" mass="14687">MPRVSQYDDVVLKTLGRSTRFRSCQEIHLALSGGRSPARRPPSLSTVYRTLHRLAEEGVLDTLHSPEGERLYRLCRTSSRHHHLLCRVCGRVEDIAQADELGGVVERIREDSGYGSLDYSFELSGVCPSCT</sequence>
<dbReference type="CDD" id="cd07153">
    <property type="entry name" value="Fur_like"/>
    <property type="match status" value="1"/>
</dbReference>
<dbReference type="GO" id="GO:0008270">
    <property type="term" value="F:zinc ion binding"/>
    <property type="evidence" value="ECO:0007669"/>
    <property type="project" value="TreeGrafter"/>
</dbReference>
<dbReference type="PANTHER" id="PTHR33202">
    <property type="entry name" value="ZINC UPTAKE REGULATION PROTEIN"/>
    <property type="match status" value="1"/>
</dbReference>
<evidence type="ECO:0000313" key="12">
    <source>
        <dbReference type="EMBL" id="NKY99200.1"/>
    </source>
</evidence>
<feature type="binding site" evidence="11">
    <location>
        <position position="127"/>
    </location>
    <ligand>
        <name>Zn(2+)</name>
        <dbReference type="ChEBI" id="CHEBI:29105"/>
    </ligand>
</feature>
<dbReference type="Gene3D" id="3.30.1490.190">
    <property type="match status" value="1"/>
</dbReference>
<keyword evidence="5" id="KW-0678">Repressor</keyword>